<dbReference type="InterPro" id="IPR000408">
    <property type="entry name" value="Reg_chr_condens"/>
</dbReference>
<organism evidence="4 5">
    <name type="scientific">Folsomia candida</name>
    <name type="common">Springtail</name>
    <dbReference type="NCBI Taxonomy" id="158441"/>
    <lineage>
        <taxon>Eukaryota</taxon>
        <taxon>Metazoa</taxon>
        <taxon>Ecdysozoa</taxon>
        <taxon>Arthropoda</taxon>
        <taxon>Hexapoda</taxon>
        <taxon>Collembola</taxon>
        <taxon>Entomobryomorpha</taxon>
        <taxon>Isotomoidea</taxon>
        <taxon>Isotomidae</taxon>
        <taxon>Proisotominae</taxon>
        <taxon>Folsomia</taxon>
    </lineage>
</organism>
<dbReference type="OMA" id="THNIFNG"/>
<dbReference type="PANTHER" id="PTHR45622:SF70">
    <property type="entry name" value="SECRETION-REGULATING GUANINE NUCLEOTIDE EXCHANGE FACTOR"/>
    <property type="match status" value="1"/>
</dbReference>
<dbReference type="Proteomes" id="UP000198287">
    <property type="component" value="Unassembled WGS sequence"/>
</dbReference>
<dbReference type="AlphaFoldDB" id="A0A226DUN5"/>
<evidence type="ECO:0000256" key="2">
    <source>
        <dbReference type="PROSITE-ProRule" id="PRU00235"/>
    </source>
</evidence>
<evidence type="ECO:0000259" key="3">
    <source>
        <dbReference type="Pfam" id="PF25390"/>
    </source>
</evidence>
<reference evidence="4 5" key="1">
    <citation type="submission" date="2015-12" db="EMBL/GenBank/DDBJ databases">
        <title>The genome of Folsomia candida.</title>
        <authorList>
            <person name="Faddeeva A."/>
            <person name="Derks M.F."/>
            <person name="Anvar Y."/>
            <person name="Smit S."/>
            <person name="Van Straalen N."/>
            <person name="Roelofs D."/>
        </authorList>
    </citation>
    <scope>NUCLEOTIDE SEQUENCE [LARGE SCALE GENOMIC DNA]</scope>
    <source>
        <strain evidence="4 5">VU population</strain>
        <tissue evidence="4">Whole body</tissue>
    </source>
</reference>
<sequence>MRNLPELAVSELVTKPMPLQELRKWDIFNTIDDNLLLNIRLAHVHGTFGFLISTVDTAYVIGTGTDGCLGIGHITSALSPVKIDVLTGQLVKEFVISVEESCFALTEDGRVFAWGFNSSGQLGIGNTATITTPQLIHVTGGVKISQLAAGYTHTLALAMHTGQVFAWGWNGYGQLGQENFNDRNEPGNVELNPDIKIKQISCSGDGSFALTQCGELYSWGHNIGELGIGISTPTYIPTKVIFHKPIKKVSNGANHTLVLTTSGELYACGRNAEGQLGMGKTTDVNVLTRVAADLGIIDDISSIPWMHQSSAKSMDKTFVWGEINEGLNYYSPTEFKLFNMSRSTSFLKEEGQFMHKSMCGSNRT</sequence>
<dbReference type="EMBL" id="LNIX01000011">
    <property type="protein sequence ID" value="OXA48929.1"/>
    <property type="molecule type" value="Genomic_DNA"/>
</dbReference>
<dbReference type="OrthoDB" id="10256179at2759"/>
<dbReference type="PANTHER" id="PTHR45622">
    <property type="entry name" value="UBIQUITIN-PROTEIN LIGASE E3A-RELATED"/>
    <property type="match status" value="1"/>
</dbReference>
<feature type="repeat" description="RCC1" evidence="2">
    <location>
        <begin position="162"/>
        <end position="213"/>
    </location>
</feature>
<dbReference type="PROSITE" id="PS50012">
    <property type="entry name" value="RCC1_3"/>
    <property type="match status" value="3"/>
</dbReference>
<keyword evidence="5" id="KW-1185">Reference proteome</keyword>
<dbReference type="Gene3D" id="2.130.10.30">
    <property type="entry name" value="Regulator of chromosome condensation 1/beta-lactamase-inhibitor protein II"/>
    <property type="match status" value="1"/>
</dbReference>
<evidence type="ECO:0000256" key="1">
    <source>
        <dbReference type="ARBA" id="ARBA00022737"/>
    </source>
</evidence>
<feature type="domain" description="RCC1-like" evidence="3">
    <location>
        <begin position="56"/>
        <end position="322"/>
    </location>
</feature>
<name>A0A226DUN5_FOLCA</name>
<evidence type="ECO:0000313" key="4">
    <source>
        <dbReference type="EMBL" id="OXA48929.1"/>
    </source>
</evidence>
<dbReference type="InterPro" id="IPR051709">
    <property type="entry name" value="Ub-ligase/GTPase-reg"/>
</dbReference>
<feature type="repeat" description="RCC1" evidence="2">
    <location>
        <begin position="214"/>
        <end position="262"/>
    </location>
</feature>
<dbReference type="Pfam" id="PF25390">
    <property type="entry name" value="WD40_RLD"/>
    <property type="match status" value="1"/>
</dbReference>
<comment type="caution">
    <text evidence="4">The sequence shown here is derived from an EMBL/GenBank/DDBJ whole genome shotgun (WGS) entry which is preliminary data.</text>
</comment>
<dbReference type="InterPro" id="IPR009091">
    <property type="entry name" value="RCC1/BLIP-II"/>
</dbReference>
<dbReference type="SUPFAM" id="SSF50985">
    <property type="entry name" value="RCC1/BLIP-II"/>
    <property type="match status" value="1"/>
</dbReference>
<accession>A0A226DUN5</accession>
<protein>
    <submittedName>
        <fullName evidence="4">RCC1 and BTB domain-containing protein 2</fullName>
    </submittedName>
</protein>
<gene>
    <name evidence="4" type="ORF">Fcan01_16559</name>
</gene>
<proteinExistence type="predicted"/>
<dbReference type="InterPro" id="IPR058923">
    <property type="entry name" value="RCC1-like_dom"/>
</dbReference>
<dbReference type="GO" id="GO:0061630">
    <property type="term" value="F:ubiquitin protein ligase activity"/>
    <property type="evidence" value="ECO:0007669"/>
    <property type="project" value="TreeGrafter"/>
</dbReference>
<keyword evidence="1" id="KW-0677">Repeat</keyword>
<dbReference type="PRINTS" id="PR00633">
    <property type="entry name" value="RCCNDNSATION"/>
</dbReference>
<feature type="repeat" description="RCC1" evidence="2">
    <location>
        <begin position="109"/>
        <end position="160"/>
    </location>
</feature>
<evidence type="ECO:0000313" key="5">
    <source>
        <dbReference type="Proteomes" id="UP000198287"/>
    </source>
</evidence>